<accession>A0AAV7XS10</accession>
<protein>
    <submittedName>
        <fullName evidence="2">Uncharacterized protein</fullName>
    </submittedName>
</protein>
<dbReference type="EMBL" id="JAPTSV010000005">
    <property type="protein sequence ID" value="KAJ1528102.1"/>
    <property type="molecule type" value="Genomic_DNA"/>
</dbReference>
<keyword evidence="3" id="KW-1185">Reference proteome</keyword>
<organism evidence="2 3">
    <name type="scientific">Megalurothrips usitatus</name>
    <name type="common">bean blossom thrips</name>
    <dbReference type="NCBI Taxonomy" id="439358"/>
    <lineage>
        <taxon>Eukaryota</taxon>
        <taxon>Metazoa</taxon>
        <taxon>Ecdysozoa</taxon>
        <taxon>Arthropoda</taxon>
        <taxon>Hexapoda</taxon>
        <taxon>Insecta</taxon>
        <taxon>Pterygota</taxon>
        <taxon>Neoptera</taxon>
        <taxon>Paraneoptera</taxon>
        <taxon>Thysanoptera</taxon>
        <taxon>Terebrantia</taxon>
        <taxon>Thripoidea</taxon>
        <taxon>Thripidae</taxon>
        <taxon>Megalurothrips</taxon>
    </lineage>
</organism>
<gene>
    <name evidence="2" type="ORF">ONE63_008018</name>
</gene>
<feature type="region of interest" description="Disordered" evidence="1">
    <location>
        <begin position="22"/>
        <end position="54"/>
    </location>
</feature>
<evidence type="ECO:0000313" key="3">
    <source>
        <dbReference type="Proteomes" id="UP001075354"/>
    </source>
</evidence>
<dbReference type="AlphaFoldDB" id="A0AAV7XS10"/>
<evidence type="ECO:0000256" key="1">
    <source>
        <dbReference type="SAM" id="MobiDB-lite"/>
    </source>
</evidence>
<sequence length="54" mass="5852">MLPRPGLVRGSFWGQLLRDAHTQHTSPPHTDQLCCLRDPAPAAPLTPALPRVTG</sequence>
<dbReference type="Proteomes" id="UP001075354">
    <property type="component" value="Chromosome 5"/>
</dbReference>
<feature type="compositionally biased region" description="Low complexity" evidence="1">
    <location>
        <begin position="39"/>
        <end position="54"/>
    </location>
</feature>
<name>A0AAV7XS10_9NEOP</name>
<proteinExistence type="predicted"/>
<comment type="caution">
    <text evidence="2">The sequence shown here is derived from an EMBL/GenBank/DDBJ whole genome shotgun (WGS) entry which is preliminary data.</text>
</comment>
<reference evidence="2" key="1">
    <citation type="submission" date="2022-12" db="EMBL/GenBank/DDBJ databases">
        <title>Chromosome-level genome assembly of the bean flower thrips Megalurothrips usitatus.</title>
        <authorList>
            <person name="Ma L."/>
            <person name="Liu Q."/>
            <person name="Li H."/>
            <person name="Cai W."/>
        </authorList>
    </citation>
    <scope>NUCLEOTIDE SEQUENCE</scope>
    <source>
        <strain evidence="2">Cailab_2022a</strain>
    </source>
</reference>
<evidence type="ECO:0000313" key="2">
    <source>
        <dbReference type="EMBL" id="KAJ1528102.1"/>
    </source>
</evidence>